<dbReference type="Gene3D" id="2.60.40.1180">
    <property type="entry name" value="Golgi alpha-mannosidase II"/>
    <property type="match status" value="1"/>
</dbReference>
<dbReference type="SUPFAM" id="SSF51011">
    <property type="entry name" value="Glycosyl hydrolase domain"/>
    <property type="match status" value="1"/>
</dbReference>
<dbReference type="InterPro" id="IPR017853">
    <property type="entry name" value="GH"/>
</dbReference>
<dbReference type="PANTHER" id="PTHR11452:SF33">
    <property type="entry name" value="ALPHA-GALACTOSIDASE 2"/>
    <property type="match status" value="1"/>
</dbReference>
<feature type="domain" description="Alpha galactosidase C-terminal" evidence="7">
    <location>
        <begin position="376"/>
        <end position="455"/>
    </location>
</feature>
<keyword evidence="9" id="KW-1185">Reference proteome</keyword>
<evidence type="ECO:0000313" key="9">
    <source>
        <dbReference type="Proteomes" id="UP000078561"/>
    </source>
</evidence>
<dbReference type="Pfam" id="PF17801">
    <property type="entry name" value="Melibiase_C"/>
    <property type="match status" value="1"/>
</dbReference>
<sequence>MGDSAKASSHDTVPSWAQKPVLGFSTWSTQLLDEIPGYGGKHIKPWFNDQVLREISLAMKTKLPHYEYINMDSGWCETYDEYGRWTYRQDLFPHGLKPLSDYLASNGHKLGIYILPGIRKDAAEDPKVMIKGTTHRLGDLVKKQRDGNGFLGTTYMPDDDDDDDDNERLAQLYYDSMGELFAEWGVSFVKIDGCGPGGGDALRPNQSPDNRRCLARMKRAFEKHNIWMELSWYLDPQHVDEWSRLGNGARVFIDIESYSKRSMTSSVRVFQRISHTANWASSEAVGRHRGFYLDLDVVTVGMTVDGKCIDGLDNDDVRLSYISFWALTSSVFCLGADPRCIPDRYLEWLNNPDILAIHQSGIMAKPIESGNAWTNRRQVWWKKLPDGRVAVGLFNSSVFMFMSILGRNYDITFTMKDVGLEKATIKDVWTGKSLGVHSKDYKTILRPGQCQILLLDPL</sequence>
<comment type="similarity">
    <text evidence="2">Belongs to the glycosyl hydrolase 27 family.</text>
</comment>
<keyword evidence="5" id="KW-0378">Hydrolase</keyword>
<comment type="catalytic activity">
    <reaction evidence="1">
        <text>Hydrolysis of terminal, non-reducing alpha-D-galactose residues in alpha-D-galactosides, including galactose oligosaccharides, galactomannans and galactolipids.</text>
        <dbReference type="EC" id="3.2.1.22"/>
    </reaction>
</comment>
<dbReference type="PANTHER" id="PTHR11452">
    <property type="entry name" value="ALPHA-GALACTOSIDASE/ALPHA-N-ACETYLGALACTOSAMINIDASE"/>
    <property type="match status" value="1"/>
</dbReference>
<name>A0A168SS15_ABSGL</name>
<evidence type="ECO:0000256" key="6">
    <source>
        <dbReference type="ARBA" id="ARBA00023295"/>
    </source>
</evidence>
<gene>
    <name evidence="8" type="primary">ABSGL_14514.1 scaffold 14663</name>
</gene>
<keyword evidence="6" id="KW-0326">Glycosidase</keyword>
<evidence type="ECO:0000259" key="7">
    <source>
        <dbReference type="Pfam" id="PF17801"/>
    </source>
</evidence>
<dbReference type="STRING" id="4829.A0A168SS15"/>
<dbReference type="SUPFAM" id="SSF51445">
    <property type="entry name" value="(Trans)glycosidases"/>
    <property type="match status" value="1"/>
</dbReference>
<dbReference type="OrthoDB" id="5795902at2759"/>
<dbReference type="Pfam" id="PF16499">
    <property type="entry name" value="Melibiase_2"/>
    <property type="match status" value="1"/>
</dbReference>
<dbReference type="GO" id="GO:0004557">
    <property type="term" value="F:alpha-galactosidase activity"/>
    <property type="evidence" value="ECO:0007669"/>
    <property type="project" value="UniProtKB-EC"/>
</dbReference>
<dbReference type="InterPro" id="IPR041233">
    <property type="entry name" value="Melibiase_C"/>
</dbReference>
<dbReference type="InterPro" id="IPR002241">
    <property type="entry name" value="Glyco_hydro_27"/>
</dbReference>
<dbReference type="GO" id="GO:0005975">
    <property type="term" value="P:carbohydrate metabolic process"/>
    <property type="evidence" value="ECO:0007669"/>
    <property type="project" value="InterPro"/>
</dbReference>
<dbReference type="Gene3D" id="3.20.20.70">
    <property type="entry name" value="Aldolase class I"/>
    <property type="match status" value="1"/>
</dbReference>
<dbReference type="EC" id="3.2.1.22" evidence="3"/>
<dbReference type="InParanoid" id="A0A168SS15"/>
<organism evidence="8">
    <name type="scientific">Absidia glauca</name>
    <name type="common">Pin mould</name>
    <dbReference type="NCBI Taxonomy" id="4829"/>
    <lineage>
        <taxon>Eukaryota</taxon>
        <taxon>Fungi</taxon>
        <taxon>Fungi incertae sedis</taxon>
        <taxon>Mucoromycota</taxon>
        <taxon>Mucoromycotina</taxon>
        <taxon>Mucoromycetes</taxon>
        <taxon>Mucorales</taxon>
        <taxon>Cunninghamellaceae</taxon>
        <taxon>Absidia</taxon>
    </lineage>
</organism>
<evidence type="ECO:0000256" key="2">
    <source>
        <dbReference type="ARBA" id="ARBA00009743"/>
    </source>
</evidence>
<dbReference type="CDD" id="cd14792">
    <property type="entry name" value="GH27"/>
    <property type="match status" value="1"/>
</dbReference>
<dbReference type="InterPro" id="IPR013780">
    <property type="entry name" value="Glyco_hydro_b"/>
</dbReference>
<keyword evidence="4" id="KW-0732">Signal</keyword>
<evidence type="ECO:0000256" key="3">
    <source>
        <dbReference type="ARBA" id="ARBA00012755"/>
    </source>
</evidence>
<evidence type="ECO:0000256" key="4">
    <source>
        <dbReference type="ARBA" id="ARBA00022729"/>
    </source>
</evidence>
<evidence type="ECO:0000256" key="5">
    <source>
        <dbReference type="ARBA" id="ARBA00022801"/>
    </source>
</evidence>
<evidence type="ECO:0000313" key="8">
    <source>
        <dbReference type="EMBL" id="SAM08848.1"/>
    </source>
</evidence>
<dbReference type="OMA" id="WHNAIKN"/>
<protein>
    <recommendedName>
        <fullName evidence="3">alpha-galactosidase</fullName>
        <ecNumber evidence="3">3.2.1.22</ecNumber>
    </recommendedName>
</protein>
<dbReference type="Proteomes" id="UP000078561">
    <property type="component" value="Unassembled WGS sequence"/>
</dbReference>
<dbReference type="InterPro" id="IPR013785">
    <property type="entry name" value="Aldolase_TIM"/>
</dbReference>
<evidence type="ECO:0000256" key="1">
    <source>
        <dbReference type="ARBA" id="ARBA00001255"/>
    </source>
</evidence>
<accession>A0A168SS15</accession>
<dbReference type="AlphaFoldDB" id="A0A168SS15"/>
<dbReference type="EMBL" id="LT554937">
    <property type="protein sequence ID" value="SAM08848.1"/>
    <property type="molecule type" value="Genomic_DNA"/>
</dbReference>
<reference evidence="8" key="1">
    <citation type="submission" date="2016-04" db="EMBL/GenBank/DDBJ databases">
        <authorList>
            <person name="Evans L.H."/>
            <person name="Alamgir A."/>
            <person name="Owens N."/>
            <person name="Weber N.D."/>
            <person name="Virtaneva K."/>
            <person name="Barbian K."/>
            <person name="Babar A."/>
            <person name="Rosenke K."/>
        </authorList>
    </citation>
    <scope>NUCLEOTIDE SEQUENCE [LARGE SCALE GENOMIC DNA]</scope>
    <source>
        <strain evidence="8">CBS 101.48</strain>
    </source>
</reference>
<proteinExistence type="inferred from homology"/>